<keyword evidence="1" id="KW-0734">Signal transduction inhibitor</keyword>
<dbReference type="PANTHER" id="PTHR45746">
    <property type="entry name" value="LP21163P"/>
    <property type="match status" value="1"/>
</dbReference>
<dbReference type="CDD" id="cd04450">
    <property type="entry name" value="DEP_RGS7-like"/>
    <property type="match status" value="1"/>
</dbReference>
<dbReference type="SUPFAM" id="SSF48670">
    <property type="entry name" value="Transducin (heterotrimeric G protein), gamma chain"/>
    <property type="match status" value="1"/>
</dbReference>
<comment type="caution">
    <text evidence="6">The sequence shown here is derived from an EMBL/GenBank/DDBJ whole genome shotgun (WGS) entry which is preliminary data.</text>
</comment>
<dbReference type="SMART" id="SM01224">
    <property type="entry name" value="G_gamma"/>
    <property type="match status" value="1"/>
</dbReference>
<dbReference type="InterPro" id="IPR036305">
    <property type="entry name" value="RGS_sf"/>
</dbReference>
<dbReference type="Gene3D" id="4.10.260.10">
    <property type="entry name" value="Transducin (heterotrimeric G protein), gamma chain"/>
    <property type="match status" value="1"/>
</dbReference>
<dbReference type="SMART" id="SM00315">
    <property type="entry name" value="RGS"/>
    <property type="match status" value="1"/>
</dbReference>
<dbReference type="Pfam" id="PF00610">
    <property type="entry name" value="DEP"/>
    <property type="match status" value="1"/>
</dbReference>
<dbReference type="Gene3D" id="1.10.167.10">
    <property type="entry name" value="Regulator of G-protein Signalling 4, domain 2"/>
    <property type="match status" value="1"/>
</dbReference>
<dbReference type="SMART" id="SM00224">
    <property type="entry name" value="GGL"/>
    <property type="match status" value="1"/>
</dbReference>
<name>A0ABD0YW85_9HEMI</name>
<dbReference type="InterPro" id="IPR047017">
    <property type="entry name" value="RGS6/7/9/11_DHEX_sf"/>
</dbReference>
<gene>
    <name evidence="6" type="ORF">AAG570_000146</name>
</gene>
<dbReference type="EMBL" id="JBFDAA010000001">
    <property type="protein sequence ID" value="KAL1140214.1"/>
    <property type="molecule type" value="Genomic_DNA"/>
</dbReference>
<dbReference type="InterPro" id="IPR016137">
    <property type="entry name" value="RGS"/>
</dbReference>
<evidence type="ECO:0000256" key="2">
    <source>
        <dbReference type="SAM" id="MobiDB-lite"/>
    </source>
</evidence>
<dbReference type="PROSITE" id="PS50186">
    <property type="entry name" value="DEP"/>
    <property type="match status" value="1"/>
</dbReference>
<dbReference type="Pfam" id="PF00631">
    <property type="entry name" value="G-gamma"/>
    <property type="match status" value="1"/>
</dbReference>
<feature type="domain" description="G protein gamma" evidence="3">
    <location>
        <begin position="226"/>
        <end position="279"/>
    </location>
</feature>
<dbReference type="Pfam" id="PF00615">
    <property type="entry name" value="RGS"/>
    <property type="match status" value="1"/>
</dbReference>
<dbReference type="Proteomes" id="UP001558652">
    <property type="component" value="Unassembled WGS sequence"/>
</dbReference>
<dbReference type="InterPro" id="IPR034483">
    <property type="entry name" value="RGS_Egl-10"/>
</dbReference>
<dbReference type="FunFam" id="1.10.167.10:FF:000001">
    <property type="entry name" value="Putative regulator of g-protein signaling 12"/>
    <property type="match status" value="1"/>
</dbReference>
<dbReference type="PROSITE" id="PS50058">
    <property type="entry name" value="G_PROTEIN_GAMMA"/>
    <property type="match status" value="1"/>
</dbReference>
<dbReference type="Gene3D" id="1.10.10.10">
    <property type="entry name" value="Winged helix-like DNA-binding domain superfamily/Winged helix DNA-binding domain"/>
    <property type="match status" value="1"/>
</dbReference>
<dbReference type="InterPro" id="IPR040759">
    <property type="entry name" value="RGS_DHEX"/>
</dbReference>
<feature type="compositionally biased region" description="Pro residues" evidence="2">
    <location>
        <begin position="468"/>
        <end position="479"/>
    </location>
</feature>
<accession>A0ABD0YW85</accession>
<dbReference type="SMART" id="SM00049">
    <property type="entry name" value="DEP"/>
    <property type="match status" value="1"/>
</dbReference>
<feature type="region of interest" description="Disordered" evidence="2">
    <location>
        <begin position="706"/>
        <end position="730"/>
    </location>
</feature>
<dbReference type="PRINTS" id="PR01301">
    <property type="entry name" value="RGSPROTEIN"/>
</dbReference>
<feature type="region of interest" description="Disordered" evidence="2">
    <location>
        <begin position="454"/>
        <end position="483"/>
    </location>
</feature>
<dbReference type="SUPFAM" id="SSF48097">
    <property type="entry name" value="Regulator of G-protein signaling, RGS"/>
    <property type="match status" value="1"/>
</dbReference>
<dbReference type="CDD" id="cd00068">
    <property type="entry name" value="GGL"/>
    <property type="match status" value="1"/>
</dbReference>
<evidence type="ECO:0000313" key="7">
    <source>
        <dbReference type="Proteomes" id="UP001558652"/>
    </source>
</evidence>
<dbReference type="InterPro" id="IPR000591">
    <property type="entry name" value="DEP_dom"/>
</dbReference>
<evidence type="ECO:0008006" key="8">
    <source>
        <dbReference type="Google" id="ProtNLM"/>
    </source>
</evidence>
<proteinExistence type="predicted"/>
<dbReference type="PROSITE" id="PS50132">
    <property type="entry name" value="RGS"/>
    <property type="match status" value="1"/>
</dbReference>
<dbReference type="InterPro" id="IPR036390">
    <property type="entry name" value="WH_DNA-bd_sf"/>
</dbReference>
<feature type="compositionally biased region" description="Basic and acidic residues" evidence="2">
    <location>
        <begin position="706"/>
        <end position="718"/>
    </location>
</feature>
<dbReference type="InterPro" id="IPR047016">
    <property type="entry name" value="RGS6/7/9/11"/>
</dbReference>
<evidence type="ECO:0000259" key="4">
    <source>
        <dbReference type="PROSITE" id="PS50132"/>
    </source>
</evidence>
<keyword evidence="7" id="KW-1185">Reference proteome</keyword>
<evidence type="ECO:0000256" key="1">
    <source>
        <dbReference type="ARBA" id="ARBA00022700"/>
    </source>
</evidence>
<dbReference type="AlphaFoldDB" id="A0ABD0YW85"/>
<dbReference type="SUPFAM" id="SSF46785">
    <property type="entry name" value="Winged helix' DNA-binding domain"/>
    <property type="match status" value="1"/>
</dbReference>
<dbReference type="CDD" id="cd08705">
    <property type="entry name" value="RGS_R7-like"/>
    <property type="match status" value="1"/>
</dbReference>
<dbReference type="Pfam" id="PF18148">
    <property type="entry name" value="RGS_DHEX"/>
    <property type="match status" value="1"/>
</dbReference>
<organism evidence="6 7">
    <name type="scientific">Ranatra chinensis</name>
    <dbReference type="NCBI Taxonomy" id="642074"/>
    <lineage>
        <taxon>Eukaryota</taxon>
        <taxon>Metazoa</taxon>
        <taxon>Ecdysozoa</taxon>
        <taxon>Arthropoda</taxon>
        <taxon>Hexapoda</taxon>
        <taxon>Insecta</taxon>
        <taxon>Pterygota</taxon>
        <taxon>Neoptera</taxon>
        <taxon>Paraneoptera</taxon>
        <taxon>Hemiptera</taxon>
        <taxon>Heteroptera</taxon>
        <taxon>Panheteroptera</taxon>
        <taxon>Nepomorpha</taxon>
        <taxon>Nepidae</taxon>
        <taxon>Ranatrinae</taxon>
        <taxon>Ranatra</taxon>
    </lineage>
</organism>
<evidence type="ECO:0000259" key="3">
    <source>
        <dbReference type="PROSITE" id="PS50058"/>
    </source>
</evidence>
<protein>
    <recommendedName>
        <fullName evidence="8">Regulator of G-protein signaling 7</fullName>
    </recommendedName>
</protein>
<feature type="domain" description="DEP" evidence="5">
    <location>
        <begin position="21"/>
        <end position="97"/>
    </location>
</feature>
<dbReference type="InterPro" id="IPR036284">
    <property type="entry name" value="GGL_sf"/>
</dbReference>
<dbReference type="InterPro" id="IPR015898">
    <property type="entry name" value="G-protein_gamma-like_dom"/>
</dbReference>
<evidence type="ECO:0000313" key="6">
    <source>
        <dbReference type="EMBL" id="KAL1140214.1"/>
    </source>
</evidence>
<dbReference type="PANTHER" id="PTHR45746:SF5">
    <property type="entry name" value="REGULATOR OF G-PROTEIN SIGNALING 7"/>
    <property type="match status" value="1"/>
</dbReference>
<dbReference type="InterPro" id="IPR044926">
    <property type="entry name" value="RGS_subdomain_2"/>
</dbReference>
<dbReference type="InterPro" id="IPR036388">
    <property type="entry name" value="WH-like_DNA-bd_sf"/>
</dbReference>
<evidence type="ECO:0000259" key="5">
    <source>
        <dbReference type="PROSITE" id="PS50186"/>
    </source>
</evidence>
<reference evidence="6 7" key="1">
    <citation type="submission" date="2024-07" db="EMBL/GenBank/DDBJ databases">
        <title>Chromosome-level genome assembly of the water stick insect Ranatra chinensis (Heteroptera: Nepidae).</title>
        <authorList>
            <person name="Liu X."/>
        </authorList>
    </citation>
    <scope>NUCLEOTIDE SEQUENCE [LARGE SCALE GENOMIC DNA]</scope>
    <source>
        <strain evidence="6">Cailab_2021Rc</strain>
        <tissue evidence="6">Muscle</tissue>
    </source>
</reference>
<dbReference type="Gene3D" id="1.10.1240.60">
    <property type="match status" value="1"/>
</dbReference>
<dbReference type="GO" id="GO:0009968">
    <property type="term" value="P:negative regulation of signal transduction"/>
    <property type="evidence" value="ECO:0007669"/>
    <property type="project" value="UniProtKB-KW"/>
</dbReference>
<feature type="domain" description="RGS" evidence="4">
    <location>
        <begin position="303"/>
        <end position="419"/>
    </location>
</feature>
<feature type="region of interest" description="Disordered" evidence="2">
    <location>
        <begin position="585"/>
        <end position="606"/>
    </location>
</feature>
<sequence length="755" mass="86162">MEPRPFAFHKMEALIKQMQDPETGVPVRSQKTFLTSIPSAFMGYDLIEWLMEHLNIEESGEAVHLANQLCQYGYLFPVADCKNLTVKDDNSLYRFQAAYYWPWHHRNPDNVEYAIYLVKRTLRNKQRHALEDYEVEALASLKKNLQNKWELITMQAEEQAEDGNIFLKQSGTCIKVGKERKKMEKLVADSQERAYWRVHRPPPGYQPPLEPAPISSLRRNTIPPQHNTQVEILRRQVARSRIKVSQAVESLVTYSNTYAEYDPLLTQPQPSNPWLSDDPSFWQFNLPIVEIPTEKRVKRWALSFEDLLADPSGVEEFTSYLRKEYSHENIRFWLAVKELRHCAQSQVATKVNNIYQEFLTKGAPCEINIDSKTLETTLTELKNPSRFTFDVAAHHVYAVLLKKDCYPRFIRSDHYKNLLANALHPPTKKRFFAFVSGGKKKSCAGPVATMAISKRRGSDRSLTGIVHEPPPFAPQPPVPLSSSQANLHDISLSRDGGISPERIYVPHSEPKHHLEAKLSSEDEMRVVYEGSSMLEAGPSKSGNNDELCGFVKSEGQAEINIEVSEEQKENEITVTAQLSNFRIANEPSSSKENPSLLQVTTDEDSSIQLEEDQNIERIISEFDNPEGSEKDIVIEEQEVVQSEEPEKKVEGQIDPQERVVEEVKRVKEVKKDRKEGRKIRLLSDETKRGSSGDCKFLDGRKQSLFSERHQHSVDEEGTSHQNLAKESASTEVTITGKVHRSGAQNPADICPWEDE</sequence>
<feature type="compositionally biased region" description="Polar residues" evidence="2">
    <location>
        <begin position="719"/>
        <end position="730"/>
    </location>
</feature>
<feature type="compositionally biased region" description="Polar residues" evidence="2">
    <location>
        <begin position="585"/>
        <end position="600"/>
    </location>
</feature>